<keyword evidence="1" id="KW-0732">Signal</keyword>
<protein>
    <submittedName>
        <fullName evidence="2">Uncharacterized protein</fullName>
    </submittedName>
</protein>
<sequence length="238" mass="26927">MLKRTLLAAVLCVPPLSLYAQTPSSVFEKELLGDSARVTTKKDLPTSAWNIACREALTLPLQQQLREKLAAKLQAKVPDQVSFIEAHIDNYKSWSQGTWLHCKADVSIIDEEKNLAALAVRAAWMMDYEQDKKSVNALVKFAMQHPFSSADAVPLIAKLANPEQQLRYLDNNLRVNSLTLTQAQEAVLAIWAKEQRWQAMIDLAQNCNSVECRRWLQQAEQEKEQEDAEKADDLSSYL</sequence>
<dbReference type="RefSeq" id="WP_289409225.1">
    <property type="nucleotide sequence ID" value="NZ_JAUCDY010000001.1"/>
</dbReference>
<dbReference type="EMBL" id="JAUCDY010000001">
    <property type="protein sequence ID" value="MDM7856678.1"/>
    <property type="molecule type" value="Genomic_DNA"/>
</dbReference>
<reference evidence="2 3" key="1">
    <citation type="submission" date="2023-06" db="EMBL/GenBank/DDBJ databases">
        <title>Thiopseudomonas sp. CY1220 draft genome sequence.</title>
        <authorList>
            <person name="Zhao G."/>
            <person name="An M."/>
        </authorList>
    </citation>
    <scope>NUCLEOTIDE SEQUENCE [LARGE SCALE GENOMIC DNA]</scope>
    <source>
        <strain evidence="2 3">CY1220</strain>
    </source>
</reference>
<feature type="chain" id="PRO_5045251191" evidence="1">
    <location>
        <begin position="21"/>
        <end position="238"/>
    </location>
</feature>
<proteinExistence type="predicted"/>
<name>A0ABT7SKG1_9GAMM</name>
<dbReference type="Proteomes" id="UP001241056">
    <property type="component" value="Unassembled WGS sequence"/>
</dbReference>
<comment type="caution">
    <text evidence="2">The sequence shown here is derived from an EMBL/GenBank/DDBJ whole genome shotgun (WGS) entry which is preliminary data.</text>
</comment>
<keyword evidence="3" id="KW-1185">Reference proteome</keyword>
<evidence type="ECO:0000313" key="3">
    <source>
        <dbReference type="Proteomes" id="UP001241056"/>
    </source>
</evidence>
<accession>A0ABT7SKG1</accession>
<evidence type="ECO:0000256" key="1">
    <source>
        <dbReference type="SAM" id="SignalP"/>
    </source>
</evidence>
<evidence type="ECO:0000313" key="2">
    <source>
        <dbReference type="EMBL" id="MDM7856678.1"/>
    </source>
</evidence>
<feature type="signal peptide" evidence="1">
    <location>
        <begin position="1"/>
        <end position="20"/>
    </location>
</feature>
<gene>
    <name evidence="2" type="ORF">QEZ41_00035</name>
</gene>
<organism evidence="2 3">
    <name type="scientific">Thiopseudomonas acetoxidans</name>
    <dbReference type="NCBI Taxonomy" id="3041622"/>
    <lineage>
        <taxon>Bacteria</taxon>
        <taxon>Pseudomonadati</taxon>
        <taxon>Pseudomonadota</taxon>
        <taxon>Gammaproteobacteria</taxon>
        <taxon>Pseudomonadales</taxon>
        <taxon>Pseudomonadaceae</taxon>
        <taxon>Thiopseudomonas</taxon>
    </lineage>
</organism>